<dbReference type="EMBL" id="JACOPF010000002">
    <property type="protein sequence ID" value="MBC5689758.1"/>
    <property type="molecule type" value="Genomic_DNA"/>
</dbReference>
<evidence type="ECO:0000313" key="1">
    <source>
        <dbReference type="EMBL" id="MBC5689758.1"/>
    </source>
</evidence>
<gene>
    <name evidence="1" type="ORF">H8S37_12605</name>
</gene>
<reference evidence="1" key="1">
    <citation type="submission" date="2020-08" db="EMBL/GenBank/DDBJ databases">
        <title>Genome public.</title>
        <authorList>
            <person name="Liu C."/>
            <person name="Sun Q."/>
        </authorList>
    </citation>
    <scope>NUCLEOTIDE SEQUENCE</scope>
    <source>
        <strain evidence="1">NSJ-55</strain>
    </source>
</reference>
<proteinExistence type="predicted"/>
<keyword evidence="2" id="KW-1185">Reference proteome</keyword>
<protein>
    <submittedName>
        <fullName evidence="1">Uncharacterized protein</fullName>
    </submittedName>
</protein>
<sequence>MEKTYEVELIEKLPEDIPLRKRGTITTKGEWYGHSFGDCVGRVYEDGEVKSFFTADSENGTTELFDTLRELGITRTKHRQLINWETGKERSCEEHYMMRRVVGHGSDKETVKDNCLDTCSNVKYEYTYEILFVLDDEYKRYVYDTVKTDGPYTYGLSSVLESLEDTVREWAEENEKGFSFDGGGMHVKFYDDFGNDIDAEFYGMYELMMCVNSVRIIELKREIVN</sequence>
<evidence type="ECO:0000313" key="2">
    <source>
        <dbReference type="Proteomes" id="UP000652477"/>
    </source>
</evidence>
<accession>A0A923LJ24</accession>
<dbReference type="Proteomes" id="UP000652477">
    <property type="component" value="Unassembled WGS sequence"/>
</dbReference>
<organism evidence="1 2">
    <name type="scientific">Mediterraneibacter hominis</name>
    <dbReference type="NCBI Taxonomy" id="2763054"/>
    <lineage>
        <taxon>Bacteria</taxon>
        <taxon>Bacillati</taxon>
        <taxon>Bacillota</taxon>
        <taxon>Clostridia</taxon>
        <taxon>Lachnospirales</taxon>
        <taxon>Lachnospiraceae</taxon>
        <taxon>Mediterraneibacter</taxon>
    </lineage>
</organism>
<dbReference type="AlphaFoldDB" id="A0A923LJ24"/>
<comment type="caution">
    <text evidence="1">The sequence shown here is derived from an EMBL/GenBank/DDBJ whole genome shotgun (WGS) entry which is preliminary data.</text>
</comment>
<dbReference type="RefSeq" id="WP_186876409.1">
    <property type="nucleotide sequence ID" value="NZ_JACOPF010000002.1"/>
</dbReference>
<name>A0A923LJ24_9FIRM</name>